<evidence type="ECO:0000256" key="1">
    <source>
        <dbReference type="ARBA" id="ARBA00004128"/>
    </source>
</evidence>
<dbReference type="PROSITE" id="PS50893">
    <property type="entry name" value="ABC_TRANSPORTER_2"/>
    <property type="match status" value="1"/>
</dbReference>
<dbReference type="InterPro" id="IPR011527">
    <property type="entry name" value="ABC1_TM_dom"/>
</dbReference>
<evidence type="ECO:0000256" key="10">
    <source>
        <dbReference type="SAM" id="Phobius"/>
    </source>
</evidence>
<dbReference type="FunCoup" id="H3G8H0">
    <property type="interactions" value="7"/>
</dbReference>
<dbReference type="FunFam" id="3.40.50.300:FF:003872">
    <property type="entry name" value="Multidrug resistance associated protein, putative"/>
    <property type="match status" value="1"/>
</dbReference>
<keyword evidence="7" id="KW-0067">ATP-binding</keyword>
<dbReference type="GO" id="GO:0140359">
    <property type="term" value="F:ABC-type transporter activity"/>
    <property type="evidence" value="ECO:0000318"/>
    <property type="project" value="GO_Central"/>
</dbReference>
<dbReference type="InterPro" id="IPR044726">
    <property type="entry name" value="ABCC_6TM_D2"/>
</dbReference>
<reference evidence="13" key="2">
    <citation type="submission" date="2015-06" db="UniProtKB">
        <authorList>
            <consortium name="EnsemblProtists"/>
        </authorList>
    </citation>
    <scope>IDENTIFICATION</scope>
    <source>
        <strain evidence="13">Pr102</strain>
    </source>
</reference>
<dbReference type="VEuPathDB" id="FungiDB:KRP22_11357"/>
<dbReference type="EMBL" id="DS566004">
    <property type="status" value="NOT_ANNOTATED_CDS"/>
    <property type="molecule type" value="Genomic_DNA"/>
</dbReference>
<dbReference type="eggNOG" id="KOG0054">
    <property type="taxonomic scope" value="Eukaryota"/>
</dbReference>
<dbReference type="AlphaFoldDB" id="H3G8H0"/>
<dbReference type="Pfam" id="PF00664">
    <property type="entry name" value="ABC_membrane"/>
    <property type="match status" value="1"/>
</dbReference>
<evidence type="ECO:0000313" key="14">
    <source>
        <dbReference type="Proteomes" id="UP000005238"/>
    </source>
</evidence>
<dbReference type="InterPro" id="IPR036640">
    <property type="entry name" value="ABC1_TM_sf"/>
</dbReference>
<dbReference type="PANTHER" id="PTHR24223">
    <property type="entry name" value="ATP-BINDING CASSETTE SUB-FAMILY C"/>
    <property type="match status" value="1"/>
</dbReference>
<dbReference type="InterPro" id="IPR003593">
    <property type="entry name" value="AAA+_ATPase"/>
</dbReference>
<dbReference type="VEuPathDB" id="FungiDB:KRP23_1794"/>
<evidence type="ECO:0000259" key="12">
    <source>
        <dbReference type="PROSITE" id="PS50929"/>
    </source>
</evidence>
<dbReference type="InParanoid" id="H3G8H0"/>
<feature type="transmembrane region" description="Helical" evidence="10">
    <location>
        <begin position="311"/>
        <end position="331"/>
    </location>
</feature>
<evidence type="ECO:0000256" key="5">
    <source>
        <dbReference type="ARBA" id="ARBA00022737"/>
    </source>
</evidence>
<keyword evidence="4 10" id="KW-0812">Transmembrane</keyword>
<dbReference type="SMART" id="SM00382">
    <property type="entry name" value="AAA"/>
    <property type="match status" value="1"/>
</dbReference>
<evidence type="ECO:0000256" key="3">
    <source>
        <dbReference type="ARBA" id="ARBA00022448"/>
    </source>
</evidence>
<dbReference type="SUPFAM" id="SSF52540">
    <property type="entry name" value="P-loop containing nucleoside triphosphate hydrolases"/>
    <property type="match status" value="2"/>
</dbReference>
<dbReference type="OMA" id="ITFIMRY"/>
<keyword evidence="14" id="KW-1185">Reference proteome</keyword>
<protein>
    <submittedName>
        <fullName evidence="13">Uncharacterized protein</fullName>
    </submittedName>
</protein>
<feature type="transmembrane region" description="Helical" evidence="10">
    <location>
        <begin position="423"/>
        <end position="445"/>
    </location>
</feature>
<dbReference type="Pfam" id="PF00005">
    <property type="entry name" value="ABC_tran"/>
    <property type="match status" value="1"/>
</dbReference>
<dbReference type="PROSITE" id="PS50929">
    <property type="entry name" value="ABC_TM1F"/>
    <property type="match status" value="1"/>
</dbReference>
<feature type="transmembrane region" description="Helical" evidence="10">
    <location>
        <begin position="238"/>
        <end position="264"/>
    </location>
</feature>
<accession>H3G8H0</accession>
<dbReference type="VEuPathDB" id="FungiDB:KRP22_3436"/>
<dbReference type="InterPro" id="IPR050173">
    <property type="entry name" value="ABC_transporter_C-like"/>
</dbReference>
<dbReference type="InterPro" id="IPR003439">
    <property type="entry name" value="ABC_transporter-like_ATP-bd"/>
</dbReference>
<sequence>MTIRANILFGHEFDGNKYRKVLDACGLVPDLKQFPSGDATELGPKGVNLSGGQKARVSLARACYADADVFLLDSPLAAVDAVVQSEIFSKCICELLEDKTVILVTHSPEVIRSPAVNYLVTVGKGSILCERRDPELRRSAYSTRRALAGSPQPVETASDAVDEASKGRFVEEEVRREGRVTSEVFWVYFQALGGMKMCTLVLVSQLLWQGFQIGSDLWLSHWTTEGYGVGAEETKEKMLVYALLGGGGALMVLVRSVCVVFVGLGGARYLFTAMTDALMHAPMRFFDTNPIGRIVNRYSTDMGSIDFRMPLIYGGFLADFFVAVCQLATAAYMVNCLGLLVVPLVWLYVKVASFYLSSSSEVTRLQRVVSSPVLSLVSQCEEGVTVIRAFGPECSSRMAGEMLERIDESNKVAYVRTVTEKWYIVRIQLIGCAVVVAIVSALVYLRSLLSPGLVGLAFTYALNVDEGLANIVRQWSYVELIMVSPERVLEYASLAPEGCSSALLVEPAAEWPAQGTIQFDRVVFSYTGSGEDPVLDSVSFSIKNNEKVGIVGRTGAGKSSLTLALFRVSELVSGRISVAGTDISTVPLRSLRGRMSIIPQSPVLFKGPLRSYLDPFDGFADSDIWSALDKVGMKQKVGALENRLSFELGENGENFSVGERQLLCMARALLNRSRIVVMDEATAAIDHDTEQRLQEMISRDFANATVLTIAHRLATVLHSDRILVLSEGKVVEFDTPKKLVKDSGGVFYELAKEGGYLDKV</sequence>
<feature type="domain" description="ABC transporter" evidence="11">
    <location>
        <begin position="517"/>
        <end position="752"/>
    </location>
</feature>
<dbReference type="GO" id="GO:0005774">
    <property type="term" value="C:vacuolar membrane"/>
    <property type="evidence" value="ECO:0007669"/>
    <property type="project" value="UniProtKB-SubCell"/>
</dbReference>
<comment type="subcellular location">
    <subcellularLocation>
        <location evidence="1">Vacuole membrane</location>
        <topology evidence="1">Multi-pass membrane protein</topology>
    </subcellularLocation>
</comment>
<dbReference type="GO" id="GO:0016887">
    <property type="term" value="F:ATP hydrolysis activity"/>
    <property type="evidence" value="ECO:0007669"/>
    <property type="project" value="InterPro"/>
</dbReference>
<dbReference type="InterPro" id="IPR017871">
    <property type="entry name" value="ABC_transporter-like_CS"/>
</dbReference>
<dbReference type="InterPro" id="IPR027417">
    <property type="entry name" value="P-loop_NTPase"/>
</dbReference>
<dbReference type="VEuPathDB" id="FungiDB:KRP23_10539"/>
<name>H3G8H0_PHYRM</name>
<evidence type="ECO:0000256" key="4">
    <source>
        <dbReference type="ARBA" id="ARBA00022692"/>
    </source>
</evidence>
<dbReference type="EnsemblProtists" id="Phyra71185">
    <property type="protein sequence ID" value="Phyra71185"/>
    <property type="gene ID" value="Phyra71185"/>
</dbReference>
<comment type="similarity">
    <text evidence="2">Belongs to the ABC transporter superfamily. ABCC family. Conjugate transporter (TC 3.A.1.208) subfamily.</text>
</comment>
<dbReference type="GO" id="GO:0055085">
    <property type="term" value="P:transmembrane transport"/>
    <property type="evidence" value="ECO:0000318"/>
    <property type="project" value="GO_Central"/>
</dbReference>
<dbReference type="GO" id="GO:0005524">
    <property type="term" value="F:ATP binding"/>
    <property type="evidence" value="ECO:0007669"/>
    <property type="project" value="UniProtKB-KW"/>
</dbReference>
<evidence type="ECO:0000256" key="8">
    <source>
        <dbReference type="ARBA" id="ARBA00022989"/>
    </source>
</evidence>
<evidence type="ECO:0000256" key="7">
    <source>
        <dbReference type="ARBA" id="ARBA00022840"/>
    </source>
</evidence>
<dbReference type="SUPFAM" id="SSF90123">
    <property type="entry name" value="ABC transporter transmembrane region"/>
    <property type="match status" value="1"/>
</dbReference>
<proteinExistence type="inferred from homology"/>
<dbReference type="CDD" id="cd18580">
    <property type="entry name" value="ABC_6TM_ABCC_D2"/>
    <property type="match status" value="1"/>
</dbReference>
<evidence type="ECO:0000256" key="2">
    <source>
        <dbReference type="ARBA" id="ARBA00009726"/>
    </source>
</evidence>
<dbReference type="Gene3D" id="1.20.1560.10">
    <property type="entry name" value="ABC transporter type 1, transmembrane domain"/>
    <property type="match status" value="1"/>
</dbReference>
<dbReference type="HOGENOM" id="CLU_000604_27_9_1"/>
<dbReference type="Gene3D" id="3.40.50.300">
    <property type="entry name" value="P-loop containing nucleotide triphosphate hydrolases"/>
    <property type="match status" value="2"/>
</dbReference>
<feature type="domain" description="ABC transmembrane type-1" evidence="12">
    <location>
        <begin position="200"/>
        <end position="480"/>
    </location>
</feature>
<dbReference type="Proteomes" id="UP000005238">
    <property type="component" value="Unassembled WGS sequence"/>
</dbReference>
<dbReference type="PROSITE" id="PS00211">
    <property type="entry name" value="ABC_TRANSPORTER_1"/>
    <property type="match status" value="1"/>
</dbReference>
<dbReference type="STRING" id="164328.H3G8H0"/>
<feature type="transmembrane region" description="Helical" evidence="10">
    <location>
        <begin position="337"/>
        <end position="357"/>
    </location>
</feature>
<reference evidence="14" key="1">
    <citation type="journal article" date="2006" name="Science">
        <title>Phytophthora genome sequences uncover evolutionary origins and mechanisms of pathogenesis.</title>
        <authorList>
            <person name="Tyler B.M."/>
            <person name="Tripathy S."/>
            <person name="Zhang X."/>
            <person name="Dehal P."/>
            <person name="Jiang R.H."/>
            <person name="Aerts A."/>
            <person name="Arredondo F.D."/>
            <person name="Baxter L."/>
            <person name="Bensasson D."/>
            <person name="Beynon J.L."/>
            <person name="Chapman J."/>
            <person name="Damasceno C.M."/>
            <person name="Dorrance A.E."/>
            <person name="Dou D."/>
            <person name="Dickerman A.W."/>
            <person name="Dubchak I.L."/>
            <person name="Garbelotto M."/>
            <person name="Gijzen M."/>
            <person name="Gordon S.G."/>
            <person name="Govers F."/>
            <person name="Grunwald N.J."/>
            <person name="Huang W."/>
            <person name="Ivors K.L."/>
            <person name="Jones R.W."/>
            <person name="Kamoun S."/>
            <person name="Krampis K."/>
            <person name="Lamour K.H."/>
            <person name="Lee M.K."/>
            <person name="McDonald W.H."/>
            <person name="Medina M."/>
            <person name="Meijer H.J."/>
            <person name="Nordberg E.K."/>
            <person name="Maclean D.J."/>
            <person name="Ospina-Giraldo M.D."/>
            <person name="Morris P.F."/>
            <person name="Phuntumart V."/>
            <person name="Putnam N.H."/>
            <person name="Rash S."/>
            <person name="Rose J.K."/>
            <person name="Sakihama Y."/>
            <person name="Salamov A.A."/>
            <person name="Savidor A."/>
            <person name="Scheuring C.F."/>
            <person name="Smith B.M."/>
            <person name="Sobral B.W."/>
            <person name="Terry A."/>
            <person name="Torto-Alalibo T.A."/>
            <person name="Win J."/>
            <person name="Xu Z."/>
            <person name="Zhang H."/>
            <person name="Grigoriev I.V."/>
            <person name="Rokhsar D.S."/>
            <person name="Boore J.L."/>
        </authorList>
    </citation>
    <scope>NUCLEOTIDE SEQUENCE [LARGE SCALE GENOMIC DNA]</scope>
    <source>
        <strain evidence="14">Pr102</strain>
    </source>
</reference>
<dbReference type="FunFam" id="3.40.50.300:FF:000610">
    <property type="entry name" value="Multidrug resistance-associated ABC transporter"/>
    <property type="match status" value="1"/>
</dbReference>
<keyword evidence="9 10" id="KW-0472">Membrane</keyword>
<dbReference type="PANTHER" id="PTHR24223:SF443">
    <property type="entry name" value="MULTIDRUG-RESISTANCE LIKE PROTEIN 1, ISOFORM I"/>
    <property type="match status" value="1"/>
</dbReference>
<evidence type="ECO:0000256" key="9">
    <source>
        <dbReference type="ARBA" id="ARBA00023136"/>
    </source>
</evidence>
<keyword evidence="5" id="KW-0677">Repeat</keyword>
<dbReference type="FunFam" id="1.20.1560.10:FF:000063">
    <property type="entry name" value="Multidrug resistance protein ABC transporter"/>
    <property type="match status" value="1"/>
</dbReference>
<evidence type="ECO:0000313" key="13">
    <source>
        <dbReference type="EnsemblProtists" id="Phyra71185"/>
    </source>
</evidence>
<dbReference type="CDD" id="cd03244">
    <property type="entry name" value="ABCC_MRP_domain2"/>
    <property type="match status" value="1"/>
</dbReference>
<organism evidence="13 14">
    <name type="scientific">Phytophthora ramorum</name>
    <name type="common">Sudden oak death agent</name>
    <dbReference type="NCBI Taxonomy" id="164328"/>
    <lineage>
        <taxon>Eukaryota</taxon>
        <taxon>Sar</taxon>
        <taxon>Stramenopiles</taxon>
        <taxon>Oomycota</taxon>
        <taxon>Peronosporomycetes</taxon>
        <taxon>Peronosporales</taxon>
        <taxon>Peronosporaceae</taxon>
        <taxon>Phytophthora</taxon>
    </lineage>
</organism>
<keyword evidence="8 10" id="KW-1133">Transmembrane helix</keyword>
<keyword evidence="6" id="KW-0547">Nucleotide-binding</keyword>
<feature type="transmembrane region" description="Helical" evidence="10">
    <location>
        <begin position="185"/>
        <end position="208"/>
    </location>
</feature>
<evidence type="ECO:0000256" key="6">
    <source>
        <dbReference type="ARBA" id="ARBA00022741"/>
    </source>
</evidence>
<evidence type="ECO:0000259" key="11">
    <source>
        <dbReference type="PROSITE" id="PS50893"/>
    </source>
</evidence>
<keyword evidence="3" id="KW-0813">Transport</keyword>